<dbReference type="Proteomes" id="UP000076532">
    <property type="component" value="Unassembled WGS sequence"/>
</dbReference>
<dbReference type="OrthoDB" id="412006at2759"/>
<dbReference type="EMBL" id="KV417819">
    <property type="protein sequence ID" value="KZP05771.1"/>
    <property type="molecule type" value="Genomic_DNA"/>
</dbReference>
<dbReference type="AlphaFoldDB" id="A0A167W793"/>
<evidence type="ECO:0000313" key="1">
    <source>
        <dbReference type="EMBL" id="KZP05771.1"/>
    </source>
</evidence>
<sequence>QTSLYKAPGPDGVSNSVYMHCVDILVPWLGKLFRATFRLKHYPARWQVYDTIVLRKQGKTDYTLTKVYHPIALLTTMAKLL</sequence>
<organism evidence="1 2">
    <name type="scientific">Athelia psychrophila</name>
    <dbReference type="NCBI Taxonomy" id="1759441"/>
    <lineage>
        <taxon>Eukaryota</taxon>
        <taxon>Fungi</taxon>
        <taxon>Dikarya</taxon>
        <taxon>Basidiomycota</taxon>
        <taxon>Agaricomycotina</taxon>
        <taxon>Agaricomycetes</taxon>
        <taxon>Agaricomycetidae</taxon>
        <taxon>Atheliales</taxon>
        <taxon>Atheliaceae</taxon>
        <taxon>Athelia</taxon>
    </lineage>
</organism>
<name>A0A167W793_9AGAM</name>
<feature type="non-terminal residue" evidence="1">
    <location>
        <position position="81"/>
    </location>
</feature>
<proteinExistence type="predicted"/>
<evidence type="ECO:0000313" key="2">
    <source>
        <dbReference type="Proteomes" id="UP000076532"/>
    </source>
</evidence>
<protein>
    <recommendedName>
        <fullName evidence="3">Reverse transcriptase domain-containing protein</fullName>
    </recommendedName>
</protein>
<dbReference type="STRING" id="436010.A0A167W793"/>
<evidence type="ECO:0008006" key="3">
    <source>
        <dbReference type="Google" id="ProtNLM"/>
    </source>
</evidence>
<accession>A0A167W793</accession>
<reference evidence="1 2" key="1">
    <citation type="journal article" date="2016" name="Mol. Biol. Evol.">
        <title>Comparative Genomics of Early-Diverging Mushroom-Forming Fungi Provides Insights into the Origins of Lignocellulose Decay Capabilities.</title>
        <authorList>
            <person name="Nagy L.G."/>
            <person name="Riley R."/>
            <person name="Tritt A."/>
            <person name="Adam C."/>
            <person name="Daum C."/>
            <person name="Floudas D."/>
            <person name="Sun H."/>
            <person name="Yadav J.S."/>
            <person name="Pangilinan J."/>
            <person name="Larsson K.H."/>
            <person name="Matsuura K."/>
            <person name="Barry K."/>
            <person name="Labutti K."/>
            <person name="Kuo R."/>
            <person name="Ohm R.A."/>
            <person name="Bhattacharya S.S."/>
            <person name="Shirouzu T."/>
            <person name="Yoshinaga Y."/>
            <person name="Martin F.M."/>
            <person name="Grigoriev I.V."/>
            <person name="Hibbett D.S."/>
        </authorList>
    </citation>
    <scope>NUCLEOTIDE SEQUENCE [LARGE SCALE GENOMIC DNA]</scope>
    <source>
        <strain evidence="1 2">CBS 109695</strain>
    </source>
</reference>
<keyword evidence="2" id="KW-1185">Reference proteome</keyword>
<feature type="non-terminal residue" evidence="1">
    <location>
        <position position="1"/>
    </location>
</feature>
<gene>
    <name evidence="1" type="ORF">FIBSPDRAFT_678410</name>
</gene>